<sequence length="239" mass="26838">RNLLSERMRMSLVRAIILPWNVSSARYYRTFSVFLPIFKRPIDYLSSKAVIDKTGSYTHGGLLNSAKLLAKEISDKLKGRKQERVAYFVPYSAETIIITWAIWMSGQIAVPLPAGYPEIAHESFIVDSDSNLLLATEEHRKQAEAVTHTTKCNLLMICPTLKEKALCKFVPDPNNPENAIIDDSEFKNLKLADLGQNDAFYRKATAMIEYTSGTTPKGVVFTHCSLHAQVASLVDAWRV</sequence>
<dbReference type="PANTHER" id="PTHR43201">
    <property type="entry name" value="ACYL-COA SYNTHETASE"/>
    <property type="match status" value="1"/>
</dbReference>
<organism evidence="4">
    <name type="scientific">Lygus hesperus</name>
    <name type="common">Western plant bug</name>
    <dbReference type="NCBI Taxonomy" id="30085"/>
    <lineage>
        <taxon>Eukaryota</taxon>
        <taxon>Metazoa</taxon>
        <taxon>Ecdysozoa</taxon>
        <taxon>Arthropoda</taxon>
        <taxon>Hexapoda</taxon>
        <taxon>Insecta</taxon>
        <taxon>Pterygota</taxon>
        <taxon>Neoptera</taxon>
        <taxon>Paraneoptera</taxon>
        <taxon>Hemiptera</taxon>
        <taxon>Heteroptera</taxon>
        <taxon>Panheteroptera</taxon>
        <taxon>Cimicomorpha</taxon>
        <taxon>Miridae</taxon>
        <taxon>Mirini</taxon>
        <taxon>Lygus</taxon>
    </lineage>
</organism>
<dbReference type="EMBL" id="GBHO01014784">
    <property type="protein sequence ID" value="JAG28820.1"/>
    <property type="molecule type" value="Transcribed_RNA"/>
</dbReference>
<dbReference type="Gene3D" id="3.40.50.12780">
    <property type="entry name" value="N-terminal domain of ligase-like"/>
    <property type="match status" value="1"/>
</dbReference>
<dbReference type="InterPro" id="IPR042099">
    <property type="entry name" value="ANL_N_sf"/>
</dbReference>
<evidence type="ECO:0000259" key="3">
    <source>
        <dbReference type="Pfam" id="PF00501"/>
    </source>
</evidence>
<reference evidence="4" key="1">
    <citation type="journal article" date="2014" name="PLoS ONE">
        <title>Transcriptome-Based Identification of ABC Transporters in the Western Tarnished Plant Bug Lygus hesperus.</title>
        <authorList>
            <person name="Hull J.J."/>
            <person name="Chaney K."/>
            <person name="Geib S.M."/>
            <person name="Fabrick J.A."/>
            <person name="Brent C.S."/>
            <person name="Walsh D."/>
            <person name="Lavine L.C."/>
        </authorList>
    </citation>
    <scope>NUCLEOTIDE SEQUENCE</scope>
</reference>
<dbReference type="GO" id="GO:0006631">
    <property type="term" value="P:fatty acid metabolic process"/>
    <property type="evidence" value="ECO:0007669"/>
    <property type="project" value="TreeGrafter"/>
</dbReference>
<comment type="similarity">
    <text evidence="1">Belongs to the ATP-dependent AMP-binding enzyme family.</text>
</comment>
<feature type="non-terminal residue" evidence="4">
    <location>
        <position position="1"/>
    </location>
</feature>
<keyword evidence="2" id="KW-0472">Membrane</keyword>
<gene>
    <name evidence="4" type="primary">Acsf3</name>
    <name evidence="4" type="ORF">CM83_100186</name>
</gene>
<dbReference type="GO" id="GO:0031956">
    <property type="term" value="F:medium-chain fatty acid-CoA ligase activity"/>
    <property type="evidence" value="ECO:0007669"/>
    <property type="project" value="TreeGrafter"/>
</dbReference>
<dbReference type="SUPFAM" id="SSF56801">
    <property type="entry name" value="Acetyl-CoA synthetase-like"/>
    <property type="match status" value="1"/>
</dbReference>
<evidence type="ECO:0000313" key="4">
    <source>
        <dbReference type="EMBL" id="JAG28820.1"/>
    </source>
</evidence>
<feature type="transmembrane region" description="Helical" evidence="2">
    <location>
        <begin position="85"/>
        <end position="103"/>
    </location>
</feature>
<accession>A0A0A9YH20</accession>
<keyword evidence="2" id="KW-0812">Transmembrane</keyword>
<dbReference type="InterPro" id="IPR000873">
    <property type="entry name" value="AMP-dep_synth/lig_dom"/>
</dbReference>
<proteinExistence type="inferred from homology"/>
<evidence type="ECO:0000256" key="1">
    <source>
        <dbReference type="ARBA" id="ARBA00006432"/>
    </source>
</evidence>
<keyword evidence="2" id="KW-1133">Transmembrane helix</keyword>
<feature type="non-terminal residue" evidence="4">
    <location>
        <position position="239"/>
    </location>
</feature>
<feature type="domain" description="AMP-dependent synthetase/ligase" evidence="3">
    <location>
        <begin position="48"/>
        <end position="233"/>
    </location>
</feature>
<dbReference type="AlphaFoldDB" id="A0A0A9YH20"/>
<name>A0A0A9YH20_LYGHE</name>
<dbReference type="Pfam" id="PF00501">
    <property type="entry name" value="AMP-binding"/>
    <property type="match status" value="1"/>
</dbReference>
<dbReference type="PANTHER" id="PTHR43201:SF8">
    <property type="entry name" value="ACYL-COA SYNTHETASE FAMILY MEMBER 3"/>
    <property type="match status" value="1"/>
</dbReference>
<evidence type="ECO:0000256" key="2">
    <source>
        <dbReference type="SAM" id="Phobius"/>
    </source>
</evidence>
<reference evidence="4" key="2">
    <citation type="submission" date="2014-07" db="EMBL/GenBank/DDBJ databases">
        <authorList>
            <person name="Hull J."/>
        </authorList>
    </citation>
    <scope>NUCLEOTIDE SEQUENCE</scope>
</reference>
<protein>
    <submittedName>
        <fullName evidence="4">Acyl-CoA synthetase family member 3, mitochondrial</fullName>
    </submittedName>
</protein>